<evidence type="ECO:0000256" key="2">
    <source>
        <dbReference type="SAM" id="MobiDB-lite"/>
    </source>
</evidence>
<dbReference type="OrthoDB" id="5800476at2759"/>
<reference evidence="5" key="2">
    <citation type="submission" date="2015-01" db="EMBL/GenBank/DDBJ databases">
        <title>Evolutionary Origins and Diversification of the Mycorrhizal Mutualists.</title>
        <authorList>
            <consortium name="DOE Joint Genome Institute"/>
            <consortium name="Mycorrhizal Genomics Consortium"/>
            <person name="Kohler A."/>
            <person name="Kuo A."/>
            <person name="Nagy L.G."/>
            <person name="Floudas D."/>
            <person name="Copeland A."/>
            <person name="Barry K.W."/>
            <person name="Cichocki N."/>
            <person name="Veneault-Fourrey C."/>
            <person name="LaButti K."/>
            <person name="Lindquist E.A."/>
            <person name="Lipzen A."/>
            <person name="Lundell T."/>
            <person name="Morin E."/>
            <person name="Murat C."/>
            <person name="Riley R."/>
            <person name="Ohm R."/>
            <person name="Sun H."/>
            <person name="Tunlid A."/>
            <person name="Henrissat B."/>
            <person name="Grigoriev I.V."/>
            <person name="Hibbett D.S."/>
            <person name="Martin F."/>
        </authorList>
    </citation>
    <scope>NUCLEOTIDE SEQUENCE [LARGE SCALE GENOMIC DNA]</scope>
    <source>
        <strain evidence="5">Foug A</strain>
    </source>
</reference>
<reference evidence="4 5" key="1">
    <citation type="submission" date="2014-04" db="EMBL/GenBank/DDBJ databases">
        <authorList>
            <consortium name="DOE Joint Genome Institute"/>
            <person name="Kuo A."/>
            <person name="Kohler A."/>
            <person name="Nagy L.G."/>
            <person name="Floudas D."/>
            <person name="Copeland A."/>
            <person name="Barry K.W."/>
            <person name="Cichocki N."/>
            <person name="Veneault-Fourrey C."/>
            <person name="LaButti K."/>
            <person name="Lindquist E.A."/>
            <person name="Lipzen A."/>
            <person name="Lundell T."/>
            <person name="Morin E."/>
            <person name="Murat C."/>
            <person name="Sun H."/>
            <person name="Tunlid A."/>
            <person name="Henrissat B."/>
            <person name="Grigoriev I.V."/>
            <person name="Hibbett D.S."/>
            <person name="Martin F."/>
            <person name="Nordberg H.P."/>
            <person name="Cantor M.N."/>
            <person name="Hua S.X."/>
        </authorList>
    </citation>
    <scope>NUCLEOTIDE SEQUENCE [LARGE SCALE GENOMIC DNA]</scope>
    <source>
        <strain evidence="4 5">Foug A</strain>
    </source>
</reference>
<dbReference type="InterPro" id="IPR008271">
    <property type="entry name" value="Ser/Thr_kinase_AS"/>
</dbReference>
<gene>
    <name evidence="4" type="ORF">SCLCIDRAFT_115278</name>
</gene>
<dbReference type="InterPro" id="IPR050235">
    <property type="entry name" value="CK1_Ser-Thr_kinase"/>
</dbReference>
<dbReference type="EC" id="2.7.11.1" evidence="1"/>
<dbReference type="InterPro" id="IPR000719">
    <property type="entry name" value="Prot_kinase_dom"/>
</dbReference>
<dbReference type="InParanoid" id="A0A0C3E958"/>
<dbReference type="GO" id="GO:0004674">
    <property type="term" value="F:protein serine/threonine kinase activity"/>
    <property type="evidence" value="ECO:0007669"/>
    <property type="project" value="UniProtKB-EC"/>
</dbReference>
<dbReference type="InterPro" id="IPR011009">
    <property type="entry name" value="Kinase-like_dom_sf"/>
</dbReference>
<evidence type="ECO:0000259" key="3">
    <source>
        <dbReference type="PROSITE" id="PS50011"/>
    </source>
</evidence>
<organism evidence="4 5">
    <name type="scientific">Scleroderma citrinum Foug A</name>
    <dbReference type="NCBI Taxonomy" id="1036808"/>
    <lineage>
        <taxon>Eukaryota</taxon>
        <taxon>Fungi</taxon>
        <taxon>Dikarya</taxon>
        <taxon>Basidiomycota</taxon>
        <taxon>Agaricomycotina</taxon>
        <taxon>Agaricomycetes</taxon>
        <taxon>Agaricomycetidae</taxon>
        <taxon>Boletales</taxon>
        <taxon>Sclerodermatineae</taxon>
        <taxon>Sclerodermataceae</taxon>
        <taxon>Scleroderma</taxon>
    </lineage>
</organism>
<dbReference type="Gene3D" id="1.10.510.10">
    <property type="entry name" value="Transferase(Phosphotransferase) domain 1"/>
    <property type="match status" value="2"/>
</dbReference>
<dbReference type="AlphaFoldDB" id="A0A0C3E958"/>
<feature type="region of interest" description="Disordered" evidence="2">
    <location>
        <begin position="258"/>
        <end position="341"/>
    </location>
</feature>
<dbReference type="PROSITE" id="PS00108">
    <property type="entry name" value="PROTEIN_KINASE_ST"/>
    <property type="match status" value="1"/>
</dbReference>
<dbReference type="EMBL" id="KN822028">
    <property type="protein sequence ID" value="KIM64486.1"/>
    <property type="molecule type" value="Genomic_DNA"/>
</dbReference>
<dbReference type="GO" id="GO:0005524">
    <property type="term" value="F:ATP binding"/>
    <property type="evidence" value="ECO:0007669"/>
    <property type="project" value="InterPro"/>
</dbReference>
<name>A0A0C3E958_9AGAM</name>
<dbReference type="SUPFAM" id="SSF56112">
    <property type="entry name" value="Protein kinase-like (PK-like)"/>
    <property type="match status" value="1"/>
</dbReference>
<evidence type="ECO:0000256" key="1">
    <source>
        <dbReference type="ARBA" id="ARBA00012513"/>
    </source>
</evidence>
<feature type="compositionally biased region" description="Acidic residues" evidence="2">
    <location>
        <begin position="259"/>
        <end position="273"/>
    </location>
</feature>
<evidence type="ECO:0000313" key="5">
    <source>
        <dbReference type="Proteomes" id="UP000053989"/>
    </source>
</evidence>
<proteinExistence type="predicted"/>
<accession>A0A0C3E958</accession>
<protein>
    <recommendedName>
        <fullName evidence="1">non-specific serine/threonine protein kinase</fullName>
        <ecNumber evidence="1">2.7.11.1</ecNumber>
    </recommendedName>
</protein>
<dbReference type="HOGENOM" id="CLU_019279_2_0_1"/>
<feature type="compositionally biased region" description="Low complexity" evidence="2">
    <location>
        <begin position="319"/>
        <end position="337"/>
    </location>
</feature>
<feature type="compositionally biased region" description="Low complexity" evidence="2">
    <location>
        <begin position="274"/>
        <end position="286"/>
    </location>
</feature>
<sequence length="455" mass="49748">MDVTFGGKYRLEEEIANGGCGAVFLGVHTVAGKEVAIKLEPAVPHALTSPLKQESKVYKSLMGGPGVPWIMYSGKQGDYNVLVIDLLGPSLEDLFKRCNRHFSLKTVLLLADQLISRLEFIHSRSFVHRDVKPANFVMGLPHTATSHLVNVIDFGLARRYRDPLTSEHVAWRRDRGEGGERRHGVGTSLFASLNAHRGIECSRRDDLESLAYMLIYFVRGTLPWRKIRADTVAGTWDAIYEAKVHALGALSATNPLCLDDSDGETESDSEASSDVDQATTHTTAAAEHSVPLSHRYTPRKPRASSIHPTGTPHAHRCLRTPSSAYPSSSNTYSPSTRTTRRAQAVSAPCPLTAALPREFHTLLAYARSLRFSDLPDYAGLRDMFRTLGARAGVTDAVYAREGRGDMDWECGRARCLPSNGNNTPGSYNGVQTRGRSARVCEACNAAAVSAGKQEQ</sequence>
<dbReference type="Proteomes" id="UP000053989">
    <property type="component" value="Unassembled WGS sequence"/>
</dbReference>
<dbReference type="PROSITE" id="PS50011">
    <property type="entry name" value="PROTEIN_KINASE_DOM"/>
    <property type="match status" value="1"/>
</dbReference>
<dbReference type="Pfam" id="PF00069">
    <property type="entry name" value="Pkinase"/>
    <property type="match status" value="1"/>
</dbReference>
<dbReference type="PANTHER" id="PTHR11909">
    <property type="entry name" value="CASEIN KINASE-RELATED"/>
    <property type="match status" value="1"/>
</dbReference>
<dbReference type="SMART" id="SM00220">
    <property type="entry name" value="S_TKc"/>
    <property type="match status" value="1"/>
</dbReference>
<dbReference type="STRING" id="1036808.A0A0C3E958"/>
<feature type="domain" description="Protein kinase" evidence="3">
    <location>
        <begin position="9"/>
        <end position="363"/>
    </location>
</feature>
<evidence type="ECO:0000313" key="4">
    <source>
        <dbReference type="EMBL" id="KIM64486.1"/>
    </source>
</evidence>
<keyword evidence="5" id="KW-1185">Reference proteome</keyword>
<dbReference type="CDD" id="cd14016">
    <property type="entry name" value="STKc_CK1"/>
    <property type="match status" value="1"/>
</dbReference>